<evidence type="ECO:0000313" key="2">
    <source>
        <dbReference type="EMBL" id="THC99266.1"/>
    </source>
</evidence>
<evidence type="ECO:0000313" key="3">
    <source>
        <dbReference type="Proteomes" id="UP000308092"/>
    </source>
</evidence>
<comment type="caution">
    <text evidence="2">The sequence shown here is derived from an EMBL/GenBank/DDBJ whole genome shotgun (WGS) entry which is preliminary data.</text>
</comment>
<proteinExistence type="predicted"/>
<gene>
    <name evidence="2" type="ORF">EYZ11_001265</name>
</gene>
<dbReference type="Proteomes" id="UP000308092">
    <property type="component" value="Unassembled WGS sequence"/>
</dbReference>
<dbReference type="EMBL" id="SOSA01000022">
    <property type="protein sequence ID" value="THC99266.1"/>
    <property type="molecule type" value="Genomic_DNA"/>
</dbReference>
<keyword evidence="1" id="KW-0812">Transmembrane</keyword>
<sequence>MNRGGAASCEADGQMPHSTCLTLAALAPSYKNTSFWDEPLAKVAPVPFSRSARHHSSPYWPLGFLSALVSIHFLIVLNST</sequence>
<dbReference type="VEuPathDB" id="FungiDB:EYZ11_001265"/>
<keyword evidence="1" id="KW-0472">Membrane</keyword>
<dbReference type="AlphaFoldDB" id="A0A4S3JV28"/>
<organism evidence="2 3">
    <name type="scientific">Aspergillus tanneri</name>
    <dbReference type="NCBI Taxonomy" id="1220188"/>
    <lineage>
        <taxon>Eukaryota</taxon>
        <taxon>Fungi</taxon>
        <taxon>Dikarya</taxon>
        <taxon>Ascomycota</taxon>
        <taxon>Pezizomycotina</taxon>
        <taxon>Eurotiomycetes</taxon>
        <taxon>Eurotiomycetidae</taxon>
        <taxon>Eurotiales</taxon>
        <taxon>Aspergillaceae</taxon>
        <taxon>Aspergillus</taxon>
        <taxon>Aspergillus subgen. Circumdati</taxon>
    </lineage>
</organism>
<accession>A0A4S3JV28</accession>
<protein>
    <submittedName>
        <fullName evidence="2">Uncharacterized protein</fullName>
    </submittedName>
</protein>
<reference evidence="2 3" key="1">
    <citation type="submission" date="2019-03" db="EMBL/GenBank/DDBJ databases">
        <title>The genome sequence of a newly discovered highly antifungal drug resistant Aspergillus species, Aspergillus tanneri NIH 1004.</title>
        <authorList>
            <person name="Mounaud S."/>
            <person name="Singh I."/>
            <person name="Joardar V."/>
            <person name="Pakala S."/>
            <person name="Pakala S."/>
            <person name="Venepally P."/>
            <person name="Hoover J."/>
            <person name="Nierman W."/>
            <person name="Chung J."/>
            <person name="Losada L."/>
        </authorList>
    </citation>
    <scope>NUCLEOTIDE SEQUENCE [LARGE SCALE GENOMIC DNA]</scope>
    <source>
        <strain evidence="2 3">NIH1004</strain>
    </source>
</reference>
<name>A0A4S3JV28_9EURO</name>
<keyword evidence="3" id="KW-1185">Reference proteome</keyword>
<keyword evidence="1" id="KW-1133">Transmembrane helix</keyword>
<feature type="transmembrane region" description="Helical" evidence="1">
    <location>
        <begin position="59"/>
        <end position="77"/>
    </location>
</feature>
<evidence type="ECO:0000256" key="1">
    <source>
        <dbReference type="SAM" id="Phobius"/>
    </source>
</evidence>